<organism evidence="2 3">
    <name type="scientific">Mycolicibacterium arenosum</name>
    <dbReference type="NCBI Taxonomy" id="2952157"/>
    <lineage>
        <taxon>Bacteria</taxon>
        <taxon>Bacillati</taxon>
        <taxon>Actinomycetota</taxon>
        <taxon>Actinomycetes</taxon>
        <taxon>Mycobacteriales</taxon>
        <taxon>Mycobacteriaceae</taxon>
        <taxon>Mycolicibacterium</taxon>
    </lineage>
</organism>
<dbReference type="RefSeq" id="WP_255062403.1">
    <property type="nucleotide sequence ID" value="NZ_JANDBD010000009.1"/>
</dbReference>
<reference evidence="2 3" key="1">
    <citation type="submission" date="2022-06" db="EMBL/GenBank/DDBJ databases">
        <title>Mycolicibacterium sp. CAU 1645 isolated from seawater.</title>
        <authorList>
            <person name="Kim W."/>
        </authorList>
    </citation>
    <scope>NUCLEOTIDE SEQUENCE [LARGE SCALE GENOMIC DNA]</scope>
    <source>
        <strain evidence="2 3">CAU 1645</strain>
    </source>
</reference>
<protein>
    <recommendedName>
        <fullName evidence="4">Alanine and proline rich membrane protein</fullName>
    </recommendedName>
</protein>
<evidence type="ECO:0008006" key="4">
    <source>
        <dbReference type="Google" id="ProtNLM"/>
    </source>
</evidence>
<evidence type="ECO:0000313" key="2">
    <source>
        <dbReference type="EMBL" id="MCP9274726.1"/>
    </source>
</evidence>
<evidence type="ECO:0000256" key="1">
    <source>
        <dbReference type="SAM" id="MobiDB-lite"/>
    </source>
</evidence>
<proteinExistence type="predicted"/>
<accession>A0ABT1M6D6</accession>
<evidence type="ECO:0000313" key="3">
    <source>
        <dbReference type="Proteomes" id="UP001651690"/>
    </source>
</evidence>
<keyword evidence="3" id="KW-1185">Reference proteome</keyword>
<dbReference type="EMBL" id="JANDBD010000009">
    <property type="protein sequence ID" value="MCP9274726.1"/>
    <property type="molecule type" value="Genomic_DNA"/>
</dbReference>
<comment type="caution">
    <text evidence="2">The sequence shown here is derived from an EMBL/GenBank/DDBJ whole genome shotgun (WGS) entry which is preliminary data.</text>
</comment>
<dbReference type="Proteomes" id="UP001651690">
    <property type="component" value="Unassembled WGS sequence"/>
</dbReference>
<gene>
    <name evidence="2" type="ORF">NM203_21260</name>
</gene>
<feature type="region of interest" description="Disordered" evidence="1">
    <location>
        <begin position="167"/>
        <end position="227"/>
    </location>
</feature>
<feature type="compositionally biased region" description="Pro residues" evidence="1">
    <location>
        <begin position="169"/>
        <end position="188"/>
    </location>
</feature>
<name>A0ABT1M6D6_9MYCO</name>
<sequence>MTRRRLLLWSAPVALLLVAVIVAVTTWVVASRSAAAAYAEGDVESLRTDVSILSILDVVDPAGSALAAGGLAVLDGRLDEAERQFATAGDGCPAVANLVLVRETMGDDAVGAADGPLAIERYRDALDTAQGAPAECFGGNADPDAERRAVLADAVPRLQRKLAVLERPLAPPPPPPAAGAPPPPPPPGAGQTGRGSPETRRLNPGAGDPLDKLRQILGDSASVRGGP</sequence>